<gene>
    <name evidence="3" type="ORF">DXC81_04875</name>
</gene>
<evidence type="ECO:0000313" key="3">
    <source>
        <dbReference type="EMBL" id="RGL10370.1"/>
    </source>
</evidence>
<dbReference type="Gene3D" id="1.10.1060.10">
    <property type="entry name" value="Alpha-helical ferredoxin"/>
    <property type="match status" value="1"/>
</dbReference>
<dbReference type="Proteomes" id="UP000260943">
    <property type="component" value="Unassembled WGS sequence"/>
</dbReference>
<dbReference type="EMBL" id="QSRJ01000005">
    <property type="protein sequence ID" value="RGL10370.1"/>
    <property type="molecule type" value="Genomic_DNA"/>
</dbReference>
<reference evidence="3 4" key="1">
    <citation type="submission" date="2018-08" db="EMBL/GenBank/DDBJ databases">
        <title>A genome reference for cultivated species of the human gut microbiota.</title>
        <authorList>
            <person name="Zou Y."/>
            <person name="Xue W."/>
            <person name="Luo G."/>
        </authorList>
    </citation>
    <scope>NUCLEOTIDE SEQUENCE [LARGE SCALE GENOMIC DNA]</scope>
    <source>
        <strain evidence="3 4">TF08-14</strain>
    </source>
</reference>
<dbReference type="GO" id="GO:0051536">
    <property type="term" value="F:iron-sulfur cluster binding"/>
    <property type="evidence" value="ECO:0007669"/>
    <property type="project" value="InterPro"/>
</dbReference>
<evidence type="ECO:0000259" key="1">
    <source>
        <dbReference type="Pfam" id="PF07992"/>
    </source>
</evidence>
<dbReference type="Pfam" id="PF14691">
    <property type="entry name" value="Fer4_20"/>
    <property type="match status" value="1"/>
</dbReference>
<feature type="domain" description="FAD/NAD(P)-binding" evidence="1">
    <location>
        <begin position="111"/>
        <end position="391"/>
    </location>
</feature>
<dbReference type="Gene3D" id="3.50.50.60">
    <property type="entry name" value="FAD/NAD(P)-binding domain"/>
    <property type="match status" value="2"/>
</dbReference>
<dbReference type="SUPFAM" id="SSF46548">
    <property type="entry name" value="alpha-helical ferredoxin"/>
    <property type="match status" value="1"/>
</dbReference>
<accession>A0A3E4QT53</accession>
<sequence length="405" mass="43074">MGVHIVEESKRCLMCKRAMCQLKGCPVQTPIPQIIELFRERKIDEAGEVLFANNPMSAVCSAVCNHMGQCEGACIQGKKGTPIHFSSIEHYISTTYLERHEFAPAPSCGKRVAVIGSGPAGITVAIKLAQAGCAVTVFEQRAEIGGVLEYGIPDIRLPRTLVQRYRKVMCDLGVRVRPSTTIGGALRIDDLLRDGYDAVFVGTGTWRARKLGIPGETRGNVFFGIDYLVDPSSVAIGQSVAVIGAGNVAMDVARTALRQGARNVTIYARSKHVSASSDEVEFAQLDGAELVYGKAIQEIDGNGPVFRTAIFDEGDAVVGYEDELDHVSCDTVVIAASQQAKDKLVLTTDALVANDRGLLEVDENGMTMMPGVFAAGDVVSGPSTVVHAVAGANRAVAGIMSYLGI</sequence>
<organism evidence="3 4">
    <name type="scientific">Collinsella tanakaei</name>
    <dbReference type="NCBI Taxonomy" id="626935"/>
    <lineage>
        <taxon>Bacteria</taxon>
        <taxon>Bacillati</taxon>
        <taxon>Actinomycetota</taxon>
        <taxon>Coriobacteriia</taxon>
        <taxon>Coriobacteriales</taxon>
        <taxon>Coriobacteriaceae</taxon>
        <taxon>Collinsella</taxon>
    </lineage>
</organism>
<dbReference type="GO" id="GO:0016491">
    <property type="term" value="F:oxidoreductase activity"/>
    <property type="evidence" value="ECO:0007669"/>
    <property type="project" value="InterPro"/>
</dbReference>
<proteinExistence type="predicted"/>
<comment type="caution">
    <text evidence="3">The sequence shown here is derived from an EMBL/GenBank/DDBJ whole genome shotgun (WGS) entry which is preliminary data.</text>
</comment>
<dbReference type="InterPro" id="IPR036188">
    <property type="entry name" value="FAD/NAD-bd_sf"/>
</dbReference>
<dbReference type="Pfam" id="PF07992">
    <property type="entry name" value="Pyr_redox_2"/>
    <property type="match status" value="1"/>
</dbReference>
<dbReference type="SUPFAM" id="SSF51971">
    <property type="entry name" value="Nucleotide-binding domain"/>
    <property type="match status" value="2"/>
</dbReference>
<dbReference type="RefSeq" id="WP_117679439.1">
    <property type="nucleotide sequence ID" value="NZ_QSRJ01000005.1"/>
</dbReference>
<dbReference type="InterPro" id="IPR028261">
    <property type="entry name" value="DPD_II"/>
</dbReference>
<feature type="domain" description="Dihydroprymidine dehydrogenase" evidence="2">
    <location>
        <begin position="5"/>
        <end position="98"/>
    </location>
</feature>
<dbReference type="AlphaFoldDB" id="A0A3E4QT53"/>
<dbReference type="PRINTS" id="PR00469">
    <property type="entry name" value="PNDRDTASEII"/>
</dbReference>
<dbReference type="PANTHER" id="PTHR42783">
    <property type="entry name" value="GLUTAMATE SYNTHASE [NADPH] SMALL CHAIN"/>
    <property type="match status" value="1"/>
</dbReference>
<protein>
    <submittedName>
        <fullName evidence="3">FAD-binding protein</fullName>
    </submittedName>
</protein>
<evidence type="ECO:0000313" key="4">
    <source>
        <dbReference type="Proteomes" id="UP000260943"/>
    </source>
</evidence>
<dbReference type="PRINTS" id="PR00368">
    <property type="entry name" value="FADPNR"/>
</dbReference>
<dbReference type="InterPro" id="IPR023753">
    <property type="entry name" value="FAD/NAD-binding_dom"/>
</dbReference>
<evidence type="ECO:0000259" key="2">
    <source>
        <dbReference type="Pfam" id="PF14691"/>
    </source>
</evidence>
<name>A0A3E4QT53_9ACTN</name>
<dbReference type="InterPro" id="IPR009051">
    <property type="entry name" value="Helical_ferredxn"/>
</dbReference>
<dbReference type="PANTHER" id="PTHR42783:SF3">
    <property type="entry name" value="GLUTAMATE SYNTHASE [NADPH] SMALL CHAIN-RELATED"/>
    <property type="match status" value="1"/>
</dbReference>